<accession>A0ABD1CUS3</accession>
<keyword evidence="3" id="KW-1185">Reference proteome</keyword>
<gene>
    <name evidence="2" type="ORF">pipiens_014403</name>
</gene>
<sequence>MSHLSATLTCLATTVLVVALVTSTLTPRVSCQVNHVVDQDLQADGTTIIFRPLFVYKMQKAQAEKRRKMREEWEKLHPNLNYYDYRHNLTRK</sequence>
<evidence type="ECO:0000313" key="2">
    <source>
        <dbReference type="EMBL" id="KAL1380161.1"/>
    </source>
</evidence>
<proteinExistence type="predicted"/>
<dbReference type="AlphaFoldDB" id="A0ABD1CUS3"/>
<feature type="signal peptide" evidence="1">
    <location>
        <begin position="1"/>
        <end position="31"/>
    </location>
</feature>
<name>A0ABD1CUS3_CULPP</name>
<keyword evidence="1" id="KW-0732">Signal</keyword>
<dbReference type="Proteomes" id="UP001562425">
    <property type="component" value="Unassembled WGS sequence"/>
</dbReference>
<evidence type="ECO:0000313" key="3">
    <source>
        <dbReference type="Proteomes" id="UP001562425"/>
    </source>
</evidence>
<reference evidence="2 3" key="1">
    <citation type="submission" date="2024-05" db="EMBL/GenBank/DDBJ databases">
        <title>Culex pipiens pipiens assembly and annotation.</title>
        <authorList>
            <person name="Alout H."/>
            <person name="Durand T."/>
        </authorList>
    </citation>
    <scope>NUCLEOTIDE SEQUENCE [LARGE SCALE GENOMIC DNA]</scope>
    <source>
        <strain evidence="2">HA-2024</strain>
        <tissue evidence="2">Whole body</tissue>
    </source>
</reference>
<dbReference type="EMBL" id="JBEHCU010009283">
    <property type="protein sequence ID" value="KAL1380161.1"/>
    <property type="molecule type" value="Genomic_DNA"/>
</dbReference>
<organism evidence="2 3">
    <name type="scientific">Culex pipiens pipiens</name>
    <name type="common">Northern house mosquito</name>
    <dbReference type="NCBI Taxonomy" id="38569"/>
    <lineage>
        <taxon>Eukaryota</taxon>
        <taxon>Metazoa</taxon>
        <taxon>Ecdysozoa</taxon>
        <taxon>Arthropoda</taxon>
        <taxon>Hexapoda</taxon>
        <taxon>Insecta</taxon>
        <taxon>Pterygota</taxon>
        <taxon>Neoptera</taxon>
        <taxon>Endopterygota</taxon>
        <taxon>Diptera</taxon>
        <taxon>Nematocera</taxon>
        <taxon>Culicoidea</taxon>
        <taxon>Culicidae</taxon>
        <taxon>Culicinae</taxon>
        <taxon>Culicini</taxon>
        <taxon>Culex</taxon>
        <taxon>Culex</taxon>
    </lineage>
</organism>
<feature type="chain" id="PRO_5044850874" evidence="1">
    <location>
        <begin position="32"/>
        <end position="92"/>
    </location>
</feature>
<comment type="caution">
    <text evidence="2">The sequence shown here is derived from an EMBL/GenBank/DDBJ whole genome shotgun (WGS) entry which is preliminary data.</text>
</comment>
<protein>
    <submittedName>
        <fullName evidence="2">Uncharacterized protein</fullName>
    </submittedName>
</protein>
<evidence type="ECO:0000256" key="1">
    <source>
        <dbReference type="SAM" id="SignalP"/>
    </source>
</evidence>